<dbReference type="PANTHER" id="PTHR30483">
    <property type="entry name" value="LEUCINE-SPECIFIC-BINDING PROTEIN"/>
    <property type="match status" value="1"/>
</dbReference>
<dbReference type="RefSeq" id="WP_080850727.1">
    <property type="nucleotide sequence ID" value="NZ_CP039925.1"/>
</dbReference>
<organism evidence="6 7">
    <name type="scientific">Agrobacterium tumefaciens</name>
    <dbReference type="NCBI Taxonomy" id="358"/>
    <lineage>
        <taxon>Bacteria</taxon>
        <taxon>Pseudomonadati</taxon>
        <taxon>Pseudomonadota</taxon>
        <taxon>Alphaproteobacteria</taxon>
        <taxon>Hyphomicrobiales</taxon>
        <taxon>Rhizobiaceae</taxon>
        <taxon>Rhizobium/Agrobacterium group</taxon>
        <taxon>Agrobacterium</taxon>
        <taxon>Agrobacterium tumefaciens complex</taxon>
    </lineage>
</organism>
<dbReference type="EMBL" id="CP039925">
    <property type="protein sequence ID" value="QCL98102.1"/>
    <property type="molecule type" value="Genomic_DNA"/>
</dbReference>
<dbReference type="InterPro" id="IPR028081">
    <property type="entry name" value="Leu-bd"/>
</dbReference>
<feature type="signal peptide" evidence="4">
    <location>
        <begin position="1"/>
        <end position="25"/>
    </location>
</feature>
<accession>A0A4D7Z2D0</accession>
<sequence>MKISAIVTGTLFSASTLMLSNPVVAKDGEIVIGMAYAKTGWMEAYDGDGAKMAELWIERVNASGGIGGKKIKLLTADTKTDRVEAAKAGQRLVSEGVDLLIVSADYDYGSPTALQGQKAGVVSVSLGAGDPKMGVVGIGPLVFTSAVAAQLEGATMADWGIEKKGFKKGYELIDDINEYSKSVCAGYKWAFGSKAKVVGSDSFKLTDAAVNAQVTRLAEAVKNDGVDNVMVCFSGTPAASVIRQIRAAGITIPIMSGTSMDGTYWVNSVPDLKDFYLPTSALPQGDSRPEVNKITEAFKAKYGSVPSTQYPYPIYAWLDLWRKAVEATGTTDTKAVIGELETYSDVPTVLGLRSFSPKLHIQTRSPLLITRYAGGKQAFVEEWRIPTDIPADVLYRTKK</sequence>
<dbReference type="Gene3D" id="3.40.50.2300">
    <property type="match status" value="2"/>
</dbReference>
<evidence type="ECO:0000256" key="2">
    <source>
        <dbReference type="ARBA" id="ARBA00022729"/>
    </source>
</evidence>
<feature type="chain" id="PRO_5020865877" evidence="4">
    <location>
        <begin position="26"/>
        <end position="399"/>
    </location>
</feature>
<keyword evidence="3" id="KW-0029">Amino-acid transport</keyword>
<evidence type="ECO:0000256" key="3">
    <source>
        <dbReference type="ARBA" id="ARBA00022970"/>
    </source>
</evidence>
<keyword evidence="3" id="KW-0813">Transport</keyword>
<geneLocation type="plasmid" evidence="7">
    <name>patcfbp7129b</name>
</geneLocation>
<feature type="domain" description="Leucine-binding protein" evidence="5">
    <location>
        <begin position="29"/>
        <end position="373"/>
    </location>
</feature>
<gene>
    <name evidence="6" type="ORF">CFBP7129_28335</name>
</gene>
<evidence type="ECO:0000313" key="6">
    <source>
        <dbReference type="EMBL" id="QCL98102.1"/>
    </source>
</evidence>
<evidence type="ECO:0000256" key="1">
    <source>
        <dbReference type="ARBA" id="ARBA00010062"/>
    </source>
</evidence>
<dbReference type="PANTHER" id="PTHR30483:SF6">
    <property type="entry name" value="PERIPLASMIC BINDING PROTEIN OF ABC TRANSPORTER FOR NATURAL AMINO ACIDS"/>
    <property type="match status" value="1"/>
</dbReference>
<evidence type="ECO:0000256" key="4">
    <source>
        <dbReference type="SAM" id="SignalP"/>
    </source>
</evidence>
<dbReference type="GO" id="GO:0006865">
    <property type="term" value="P:amino acid transport"/>
    <property type="evidence" value="ECO:0007669"/>
    <property type="project" value="UniProtKB-KW"/>
</dbReference>
<keyword evidence="2 4" id="KW-0732">Signal</keyword>
<reference evidence="6 7" key="1">
    <citation type="submission" date="2019-04" db="EMBL/GenBank/DDBJ databases">
        <title>Complete genome sequence of Agrobacterium tumefaciens CFBP7129.</title>
        <authorList>
            <person name="Haryono M."/>
            <person name="Lin Y.-C."/>
            <person name="Lai E.-M."/>
            <person name="Kuo C.-H."/>
        </authorList>
    </citation>
    <scope>NUCLEOTIDE SEQUENCE [LARGE SCALE GENOMIC DNA]</scope>
    <source>
        <strain evidence="6 7">CFBP7129</strain>
        <plasmid evidence="7">patcfbp7129b</plasmid>
    </source>
</reference>
<evidence type="ECO:0000313" key="7">
    <source>
        <dbReference type="Proteomes" id="UP000298649"/>
    </source>
</evidence>
<name>A0A4D7Z2D0_AGRTU</name>
<dbReference type="AlphaFoldDB" id="A0A4D7Z2D0"/>
<dbReference type="SUPFAM" id="SSF53822">
    <property type="entry name" value="Periplasmic binding protein-like I"/>
    <property type="match status" value="1"/>
</dbReference>
<evidence type="ECO:0000259" key="5">
    <source>
        <dbReference type="Pfam" id="PF13458"/>
    </source>
</evidence>
<dbReference type="InterPro" id="IPR051010">
    <property type="entry name" value="BCAA_transport"/>
</dbReference>
<keyword evidence="6" id="KW-0614">Plasmid</keyword>
<dbReference type="Proteomes" id="UP000298649">
    <property type="component" value="Plasmid pAtCFBP7129b"/>
</dbReference>
<dbReference type="InterPro" id="IPR028082">
    <property type="entry name" value="Peripla_BP_I"/>
</dbReference>
<dbReference type="Pfam" id="PF13458">
    <property type="entry name" value="Peripla_BP_6"/>
    <property type="match status" value="1"/>
</dbReference>
<protein>
    <submittedName>
        <fullName evidence="6">Amino acid ABC transporter substrate-binding protein</fullName>
    </submittedName>
</protein>
<proteinExistence type="inferred from homology"/>
<comment type="similarity">
    <text evidence="1">Belongs to the leucine-binding protein family.</text>
</comment>